<keyword evidence="1" id="KW-0812">Transmembrane</keyword>
<name>A0AB34JXI9_PRYPA</name>
<keyword evidence="1" id="KW-0472">Membrane</keyword>
<keyword evidence="1" id="KW-1133">Transmembrane helix</keyword>
<feature type="transmembrane region" description="Helical" evidence="1">
    <location>
        <begin position="156"/>
        <end position="174"/>
    </location>
</feature>
<sequence length="187" mass="19968">MIAAALLDAIGGKGLTLLLTLLPFPPLFLAAAKRTSFLFPYFLRLFPFPSPLVVAPLIATHNISLTLTRVLTPVPFPSPLLLLAPTHVNAIKRISLLFALFLAPLPFSFPLAHVPIVASYCATLERPALLISRVVPLPFSSPLVLTLLVSRSGTALPLNLTLLLASLLVSSPLVPAPLMARQCATLE</sequence>
<feature type="transmembrane region" description="Helical" evidence="1">
    <location>
        <begin position="96"/>
        <end position="118"/>
    </location>
</feature>
<dbReference type="EMBL" id="JBGBPQ010000003">
    <property type="protein sequence ID" value="KAL1527024.1"/>
    <property type="molecule type" value="Genomic_DNA"/>
</dbReference>
<dbReference type="AlphaFoldDB" id="A0AB34JXI9"/>
<proteinExistence type="predicted"/>
<dbReference type="Proteomes" id="UP001515480">
    <property type="component" value="Unassembled WGS sequence"/>
</dbReference>
<reference evidence="2 3" key="1">
    <citation type="journal article" date="2024" name="Science">
        <title>Giant polyketide synthase enzymes in the biosynthesis of giant marine polyether toxins.</title>
        <authorList>
            <person name="Fallon T.R."/>
            <person name="Shende V.V."/>
            <person name="Wierzbicki I.H."/>
            <person name="Pendleton A.L."/>
            <person name="Watervoot N.F."/>
            <person name="Auber R.P."/>
            <person name="Gonzalez D.J."/>
            <person name="Wisecaver J.H."/>
            <person name="Moore B.S."/>
        </authorList>
    </citation>
    <scope>NUCLEOTIDE SEQUENCE [LARGE SCALE GENOMIC DNA]</scope>
    <source>
        <strain evidence="2 3">12B1</strain>
    </source>
</reference>
<protein>
    <submittedName>
        <fullName evidence="2">Uncharacterized protein</fullName>
    </submittedName>
</protein>
<organism evidence="2 3">
    <name type="scientific">Prymnesium parvum</name>
    <name type="common">Toxic golden alga</name>
    <dbReference type="NCBI Taxonomy" id="97485"/>
    <lineage>
        <taxon>Eukaryota</taxon>
        <taxon>Haptista</taxon>
        <taxon>Haptophyta</taxon>
        <taxon>Prymnesiophyceae</taxon>
        <taxon>Prymnesiales</taxon>
        <taxon>Prymnesiaceae</taxon>
        <taxon>Prymnesium</taxon>
    </lineage>
</organism>
<gene>
    <name evidence="2" type="ORF">AB1Y20_015711</name>
</gene>
<evidence type="ECO:0000313" key="2">
    <source>
        <dbReference type="EMBL" id="KAL1527024.1"/>
    </source>
</evidence>
<evidence type="ECO:0000256" key="1">
    <source>
        <dbReference type="SAM" id="Phobius"/>
    </source>
</evidence>
<accession>A0AB34JXI9</accession>
<keyword evidence="3" id="KW-1185">Reference proteome</keyword>
<evidence type="ECO:0000313" key="3">
    <source>
        <dbReference type="Proteomes" id="UP001515480"/>
    </source>
</evidence>
<feature type="transmembrane region" description="Helical" evidence="1">
    <location>
        <begin position="130"/>
        <end position="149"/>
    </location>
</feature>
<comment type="caution">
    <text evidence="2">The sequence shown here is derived from an EMBL/GenBank/DDBJ whole genome shotgun (WGS) entry which is preliminary data.</text>
</comment>